<dbReference type="Proteomes" id="UP000054845">
    <property type="component" value="Unassembled WGS sequence"/>
</dbReference>
<protein>
    <submittedName>
        <fullName evidence="1">Uncharacterized protein</fullName>
    </submittedName>
</protein>
<organism evidence="1 2">
    <name type="scientific">Ceraceosorus bombacis</name>
    <dbReference type="NCBI Taxonomy" id="401625"/>
    <lineage>
        <taxon>Eukaryota</taxon>
        <taxon>Fungi</taxon>
        <taxon>Dikarya</taxon>
        <taxon>Basidiomycota</taxon>
        <taxon>Ustilaginomycotina</taxon>
        <taxon>Exobasidiomycetes</taxon>
        <taxon>Ceraceosorales</taxon>
        <taxon>Ceraceosoraceae</taxon>
        <taxon>Ceraceosorus</taxon>
    </lineage>
</organism>
<sequence length="124" mass="13828">MMMGSGLSARENRGLADEVQMRCELQHAQRASDIFSSPIGAREVLLLMICTAQPPAAHRGRTVVVAYRAWETFIPRCASGPTLTHDSQLYDFLIVPPRHASTFTTREMAMADRAARKISKRARL</sequence>
<dbReference type="EMBL" id="CCYA01000065">
    <property type="protein sequence ID" value="CEH11742.1"/>
    <property type="molecule type" value="Genomic_DNA"/>
</dbReference>
<evidence type="ECO:0000313" key="2">
    <source>
        <dbReference type="Proteomes" id="UP000054845"/>
    </source>
</evidence>
<name>A0A0P1B7R1_9BASI</name>
<proteinExistence type="predicted"/>
<dbReference type="AlphaFoldDB" id="A0A0P1B7R1"/>
<accession>A0A0P1B7R1</accession>
<keyword evidence="2" id="KW-1185">Reference proteome</keyword>
<evidence type="ECO:0000313" key="1">
    <source>
        <dbReference type="EMBL" id="CEH11742.1"/>
    </source>
</evidence>
<reference evidence="1 2" key="1">
    <citation type="submission" date="2014-09" db="EMBL/GenBank/DDBJ databases">
        <authorList>
            <person name="Magalhaes I.L.F."/>
            <person name="Oliveira U."/>
            <person name="Santos F.R."/>
            <person name="Vidigal T.H.D.A."/>
            <person name="Brescovit A.D."/>
            <person name="Santos A.J."/>
        </authorList>
    </citation>
    <scope>NUCLEOTIDE SEQUENCE [LARGE SCALE GENOMIC DNA]</scope>
</reference>